<protein>
    <recommendedName>
        <fullName evidence="7">Alpha-mannosidase</fullName>
        <ecNumber evidence="7">3.2.1.-</ecNumber>
    </recommendedName>
</protein>
<accession>A0A816LBZ7</accession>
<gene>
    <name evidence="10" type="ORF">MBJ925_LOCUS4491</name>
</gene>
<dbReference type="EC" id="3.2.1.-" evidence="7"/>
<dbReference type="SMART" id="SM00872">
    <property type="entry name" value="Alpha-mann_mid"/>
    <property type="match status" value="1"/>
</dbReference>
<evidence type="ECO:0000256" key="2">
    <source>
        <dbReference type="ARBA" id="ARBA00022723"/>
    </source>
</evidence>
<comment type="caution">
    <text evidence="10">The sequence shown here is derived from an EMBL/GenBank/DDBJ whole genome shotgun (WGS) entry which is preliminary data.</text>
</comment>
<dbReference type="Pfam" id="PF09261">
    <property type="entry name" value="Alpha-mann_mid"/>
    <property type="match status" value="1"/>
</dbReference>
<name>A0A816LBZ7_9BILA</name>
<dbReference type="Pfam" id="PF01074">
    <property type="entry name" value="Glyco_hydro_38N"/>
    <property type="match status" value="1"/>
</dbReference>
<dbReference type="Gene3D" id="3.20.110.10">
    <property type="entry name" value="Glycoside hydrolase 38, N terminal domain"/>
    <property type="match status" value="1"/>
</dbReference>
<dbReference type="PANTHER" id="PTHR11607">
    <property type="entry name" value="ALPHA-MANNOSIDASE"/>
    <property type="match status" value="1"/>
</dbReference>
<evidence type="ECO:0000259" key="9">
    <source>
        <dbReference type="SMART" id="SM00872"/>
    </source>
</evidence>
<dbReference type="GO" id="GO:0030246">
    <property type="term" value="F:carbohydrate binding"/>
    <property type="evidence" value="ECO:0007669"/>
    <property type="project" value="InterPro"/>
</dbReference>
<dbReference type="InterPro" id="IPR011013">
    <property type="entry name" value="Gal_mutarotase_sf_dom"/>
</dbReference>
<dbReference type="PANTHER" id="PTHR11607:SF3">
    <property type="entry name" value="LYSOSOMAL ALPHA-MANNOSIDASE"/>
    <property type="match status" value="1"/>
</dbReference>
<dbReference type="InterPro" id="IPR015341">
    <property type="entry name" value="Glyco_hydro_38_cen"/>
</dbReference>
<dbReference type="InterPro" id="IPR011682">
    <property type="entry name" value="Glyco_hydro_38_C"/>
</dbReference>
<dbReference type="InterPro" id="IPR011330">
    <property type="entry name" value="Glyco_hydro/deAcase_b/a-brl"/>
</dbReference>
<dbReference type="InterPro" id="IPR013780">
    <property type="entry name" value="Glyco_hydro_b"/>
</dbReference>
<keyword evidence="8" id="KW-0472">Membrane</keyword>
<dbReference type="GO" id="GO:0046872">
    <property type="term" value="F:metal ion binding"/>
    <property type="evidence" value="ECO:0007669"/>
    <property type="project" value="UniProtKB-KW"/>
</dbReference>
<dbReference type="GO" id="GO:0005764">
    <property type="term" value="C:lysosome"/>
    <property type="evidence" value="ECO:0007669"/>
    <property type="project" value="TreeGrafter"/>
</dbReference>
<feature type="domain" description="Glycoside hydrolase family 38 central" evidence="9">
    <location>
        <begin position="437"/>
        <end position="510"/>
    </location>
</feature>
<evidence type="ECO:0000313" key="10">
    <source>
        <dbReference type="EMBL" id="CAF1932388.1"/>
    </source>
</evidence>
<dbReference type="SUPFAM" id="SSF74650">
    <property type="entry name" value="Galactose mutarotase-like"/>
    <property type="match status" value="1"/>
</dbReference>
<evidence type="ECO:0000313" key="11">
    <source>
        <dbReference type="Proteomes" id="UP000663824"/>
    </source>
</evidence>
<keyword evidence="5" id="KW-1015">Disulfide bond</keyword>
<evidence type="ECO:0000256" key="4">
    <source>
        <dbReference type="ARBA" id="ARBA00022833"/>
    </source>
</evidence>
<dbReference type="Gene3D" id="2.70.98.30">
    <property type="entry name" value="Golgi alpha-mannosidase II, domain 4"/>
    <property type="match status" value="1"/>
</dbReference>
<keyword evidence="6 7" id="KW-0326">Glycosidase</keyword>
<organism evidence="10 11">
    <name type="scientific">Rotaria magnacalcarata</name>
    <dbReference type="NCBI Taxonomy" id="392030"/>
    <lineage>
        <taxon>Eukaryota</taxon>
        <taxon>Metazoa</taxon>
        <taxon>Spiralia</taxon>
        <taxon>Gnathifera</taxon>
        <taxon>Rotifera</taxon>
        <taxon>Eurotatoria</taxon>
        <taxon>Bdelloidea</taxon>
        <taxon>Philodinida</taxon>
        <taxon>Philodinidae</taxon>
        <taxon>Rotaria</taxon>
    </lineage>
</organism>
<evidence type="ECO:0000256" key="1">
    <source>
        <dbReference type="ARBA" id="ARBA00009792"/>
    </source>
</evidence>
<dbReference type="InterPro" id="IPR000602">
    <property type="entry name" value="Glyco_hydro_38_N"/>
</dbReference>
<dbReference type="FunFam" id="1.20.1270.50:FF:000002">
    <property type="entry name" value="Alpha-mannosidase"/>
    <property type="match status" value="1"/>
</dbReference>
<evidence type="ECO:0000256" key="6">
    <source>
        <dbReference type="ARBA" id="ARBA00023295"/>
    </source>
</evidence>
<dbReference type="InterPro" id="IPR050843">
    <property type="entry name" value="Glycosyl_Hydrlase_38"/>
</dbReference>
<dbReference type="Gene3D" id="1.20.1270.50">
    <property type="entry name" value="Glycoside hydrolase family 38, central domain"/>
    <property type="match status" value="2"/>
</dbReference>
<keyword evidence="3 7" id="KW-0378">Hydrolase</keyword>
<dbReference type="GO" id="GO:0006013">
    <property type="term" value="P:mannose metabolic process"/>
    <property type="evidence" value="ECO:0007669"/>
    <property type="project" value="InterPro"/>
</dbReference>
<keyword evidence="4 7" id="KW-0862">Zinc</keyword>
<dbReference type="Gene3D" id="2.60.40.1360">
    <property type="match status" value="1"/>
</dbReference>
<evidence type="ECO:0000256" key="3">
    <source>
        <dbReference type="ARBA" id="ARBA00022801"/>
    </source>
</evidence>
<dbReference type="InterPro" id="IPR027291">
    <property type="entry name" value="Glyco_hydro_38_N_sf"/>
</dbReference>
<sequence length="1089" mass="124187">MNVFHRFLMRPPRHTKYILQIIIIITIASLLGLFLSTHGGEDGTAKQNAQEYTQQNSQKKIIPTKKRESVEEAKQNGMISSTSPNCAYKNCPKLRDDVINVHIICHTHLDPGWLNSVDGYFYGIYHERQPNHNGQPYRHSMPSVLTIFNNVMGALLENSKRRFVFAEMSFIWRWWKRLDEDFKTIVRKLLNDGRLDIAGGSWVSNDEAVSHYSAMIDQCTLGFRFVKDELRICSQPAVAWQLDLFGHGREINSLFAQMGYDAILFGRLDYQEKEQRTTRKTLQMIWKVNENAPQNEQWLFTGILPNLYHPPETLGLKSDNNGALLRPTDADTLPESASVYSKRLLNELISQQIKYNSTNIAVIYGGDFEYEDATQYFQNIDAMIDTINNLQNETDGQQKFHVHYSTPTCFLHALSQEKRTWPVREGDFLSYAHRAHAFWTGFYTSRPGIKFYERYVGAFYQSLRQLSIYSNSIGFDVLSKLGETMGLMQHHDTITGTSPLVHIEDALRRLHRAETSGKALALTLYQSILTPTTASNWSTPLIFCPLNESYCRPLATIHKFSAIVYNPSSVSNQVWIRIPVAQQQTIHLDTAIAKKFSIDVTEIGTINLSPSFLTIPLDFPRNQVQELIIRVHVPPLSLQAIPFIASKQQQSVEPLASTKSSCSIENQHYILKVNEQGSIVSLKLKSLDKEINFQQNFSYYASSSSDGKSQQQSGLSSLSFIGSSSDGKSQQQSGLYVFRPVGTDPPKQVDIKEFYCLKRKGYEEIIQIYTSFGSQVIRLLDSSSYIEFDWVVGRLNANVEFVTSYESKDLNNNGIFYTDSSGRSLMKRIRDKRDGYHFSQSEKSAGNYYPLVTGIIIKDEKEDLQLSVITDRAQGGGSIEDGQVEIMLHRRTLTDDGLGVSETLNELGNDSQGIAVRGRHLLSVAKIADGIKFFREHALKSVWRPIIAFRNESNNQPLDYKTWSLLKADLPPQVNILTIEPLNQEKDTLSILFRIEHIYEPNEHPTLSKPISIRADKIFMNHKMLEIKEVTLGANMYKNEAFKRLKWTLDATYEGKNQYPEVSTFDGKRIQLSPMQIRSFIVKLEKRAS</sequence>
<dbReference type="EMBL" id="CAJNRE010000816">
    <property type="protein sequence ID" value="CAF1932388.1"/>
    <property type="molecule type" value="Genomic_DNA"/>
</dbReference>
<dbReference type="AlphaFoldDB" id="A0A816LBZ7"/>
<feature type="transmembrane region" description="Helical" evidence="8">
    <location>
        <begin position="17"/>
        <end position="35"/>
    </location>
</feature>
<evidence type="ECO:0000256" key="7">
    <source>
        <dbReference type="RuleBase" id="RU361199"/>
    </source>
</evidence>
<comment type="similarity">
    <text evidence="1 7">Belongs to the glycosyl hydrolase 38 family.</text>
</comment>
<keyword evidence="2 7" id="KW-0479">Metal-binding</keyword>
<evidence type="ECO:0000256" key="5">
    <source>
        <dbReference type="ARBA" id="ARBA00023157"/>
    </source>
</evidence>
<keyword evidence="8" id="KW-1133">Transmembrane helix</keyword>
<comment type="cofactor">
    <cofactor evidence="7">
        <name>Zn(2+)</name>
        <dbReference type="ChEBI" id="CHEBI:29105"/>
    </cofactor>
    <text evidence="7">Binds 1 zinc ion per subunit.</text>
</comment>
<evidence type="ECO:0000256" key="8">
    <source>
        <dbReference type="SAM" id="Phobius"/>
    </source>
</evidence>
<dbReference type="Proteomes" id="UP000663824">
    <property type="component" value="Unassembled WGS sequence"/>
</dbReference>
<dbReference type="InterPro" id="IPR037094">
    <property type="entry name" value="Glyco_hydro_38_cen_sf"/>
</dbReference>
<keyword evidence="8" id="KW-0812">Transmembrane</keyword>
<dbReference type="InterPro" id="IPR028995">
    <property type="entry name" value="Glyco_hydro_57/38_cen_sf"/>
</dbReference>
<dbReference type="Gene3D" id="2.60.40.1180">
    <property type="entry name" value="Golgi alpha-mannosidase II"/>
    <property type="match status" value="1"/>
</dbReference>
<dbReference type="GO" id="GO:0004559">
    <property type="term" value="F:alpha-mannosidase activity"/>
    <property type="evidence" value="ECO:0007669"/>
    <property type="project" value="InterPro"/>
</dbReference>
<reference evidence="10" key="1">
    <citation type="submission" date="2021-02" db="EMBL/GenBank/DDBJ databases">
        <authorList>
            <person name="Nowell W R."/>
        </authorList>
    </citation>
    <scope>NUCLEOTIDE SEQUENCE</scope>
</reference>
<dbReference type="SUPFAM" id="SSF88688">
    <property type="entry name" value="Families 57/38 glycoside transferase middle domain"/>
    <property type="match status" value="1"/>
</dbReference>
<proteinExistence type="inferred from homology"/>
<dbReference type="SUPFAM" id="SSF88713">
    <property type="entry name" value="Glycoside hydrolase/deacetylase"/>
    <property type="match status" value="1"/>
</dbReference>
<dbReference type="Pfam" id="PF07748">
    <property type="entry name" value="Glyco_hydro_38C"/>
    <property type="match status" value="1"/>
</dbReference>